<evidence type="ECO:0000313" key="1">
    <source>
        <dbReference type="EMBL" id="MFC1434278.1"/>
    </source>
</evidence>
<dbReference type="RefSeq" id="WP_380556665.1">
    <property type="nucleotide sequence ID" value="NZ_JBHEZY010000012.1"/>
</dbReference>
<name>A0ABV6X8D4_9ACTN</name>
<dbReference type="InterPro" id="IPR054202">
    <property type="entry name" value="DUF6907"/>
</dbReference>
<dbReference type="EMBL" id="JBHEZY010000012">
    <property type="protein sequence ID" value="MFC1434278.1"/>
    <property type="molecule type" value="Genomic_DNA"/>
</dbReference>
<proteinExistence type="predicted"/>
<dbReference type="Proteomes" id="UP001592530">
    <property type="component" value="Unassembled WGS sequence"/>
</dbReference>
<gene>
    <name evidence="1" type="ORF">ACEZDB_26925</name>
</gene>
<comment type="caution">
    <text evidence="1">The sequence shown here is derived from an EMBL/GenBank/DDBJ whole genome shotgun (WGS) entry which is preliminary data.</text>
</comment>
<dbReference type="Pfam" id="PF21848">
    <property type="entry name" value="DUF6907"/>
    <property type="match status" value="1"/>
</dbReference>
<protein>
    <submittedName>
        <fullName evidence="1">Uncharacterized protein</fullName>
    </submittedName>
</protein>
<organism evidence="1 2">
    <name type="scientific">Streptacidiphilus alkalitolerans</name>
    <dbReference type="NCBI Taxonomy" id="3342712"/>
    <lineage>
        <taxon>Bacteria</taxon>
        <taxon>Bacillati</taxon>
        <taxon>Actinomycetota</taxon>
        <taxon>Actinomycetes</taxon>
        <taxon>Kitasatosporales</taxon>
        <taxon>Streptomycetaceae</taxon>
        <taxon>Streptacidiphilus</taxon>
    </lineage>
</organism>
<sequence length="109" mass="11995">MPDVLGPCPAWCSGVHHTKDELPVDQGHQSAPIMLQVPVSGRQVDVLEAFISQYPNALVSRADVYAAVDLGSDFYEVTTEDLDALARGLEVHAQRLRQLGRDLTEARRI</sequence>
<evidence type="ECO:0000313" key="2">
    <source>
        <dbReference type="Proteomes" id="UP001592530"/>
    </source>
</evidence>
<accession>A0ABV6X8D4</accession>
<reference evidence="1 2" key="1">
    <citation type="submission" date="2024-09" db="EMBL/GenBank/DDBJ databases">
        <authorList>
            <person name="Lee S.D."/>
        </authorList>
    </citation>
    <scope>NUCLEOTIDE SEQUENCE [LARGE SCALE GENOMIC DNA]</scope>
    <source>
        <strain evidence="1 2">N1-3</strain>
    </source>
</reference>